<organism evidence="9 10">
    <name type="scientific">Tilletiopsis washingtonensis</name>
    <dbReference type="NCBI Taxonomy" id="58919"/>
    <lineage>
        <taxon>Eukaryota</taxon>
        <taxon>Fungi</taxon>
        <taxon>Dikarya</taxon>
        <taxon>Basidiomycota</taxon>
        <taxon>Ustilaginomycotina</taxon>
        <taxon>Exobasidiomycetes</taxon>
        <taxon>Entylomatales</taxon>
        <taxon>Entylomatales incertae sedis</taxon>
        <taxon>Tilletiopsis</taxon>
    </lineage>
</organism>
<dbReference type="PANTHER" id="PTHR16684">
    <property type="entry name" value="CENTROMERE PROTEIN C"/>
    <property type="match status" value="1"/>
</dbReference>
<dbReference type="STRING" id="58919.A0A316ZLC4"/>
<dbReference type="GO" id="GO:0019237">
    <property type="term" value="F:centromeric DNA binding"/>
    <property type="evidence" value="ECO:0007669"/>
    <property type="project" value="InterPro"/>
</dbReference>
<accession>A0A316ZLC4</accession>
<feature type="region of interest" description="Disordered" evidence="7">
    <location>
        <begin position="241"/>
        <end position="265"/>
    </location>
</feature>
<dbReference type="GeneID" id="37273259"/>
<dbReference type="Pfam" id="PF11699">
    <property type="entry name" value="CENP-C_C"/>
    <property type="match status" value="1"/>
</dbReference>
<dbReference type="CDD" id="cd06993">
    <property type="entry name" value="cupin_CENP-C_C"/>
    <property type="match status" value="1"/>
</dbReference>
<feature type="region of interest" description="Disordered" evidence="7">
    <location>
        <begin position="1"/>
        <end position="57"/>
    </location>
</feature>
<keyword evidence="4" id="KW-0539">Nucleus</keyword>
<evidence type="ECO:0000256" key="3">
    <source>
        <dbReference type="ARBA" id="ARBA00023125"/>
    </source>
</evidence>
<feature type="region of interest" description="Disordered" evidence="7">
    <location>
        <begin position="294"/>
        <end position="321"/>
    </location>
</feature>
<reference evidence="9 10" key="1">
    <citation type="journal article" date="2018" name="Mol. Biol. Evol.">
        <title>Broad Genomic Sampling Reveals a Smut Pathogenic Ancestry of the Fungal Clade Ustilaginomycotina.</title>
        <authorList>
            <person name="Kijpornyongpan T."/>
            <person name="Mondo S.J."/>
            <person name="Barry K."/>
            <person name="Sandor L."/>
            <person name="Lee J."/>
            <person name="Lipzen A."/>
            <person name="Pangilinan J."/>
            <person name="LaButti K."/>
            <person name="Hainaut M."/>
            <person name="Henrissat B."/>
            <person name="Grigoriev I.V."/>
            <person name="Spatafora J.W."/>
            <person name="Aime M.C."/>
        </authorList>
    </citation>
    <scope>NUCLEOTIDE SEQUENCE [LARGE SCALE GENOMIC DNA]</scope>
    <source>
        <strain evidence="9 10">MCA 4186</strain>
    </source>
</reference>
<dbReference type="OrthoDB" id="1939643at2759"/>
<feature type="domain" description="Mif2/CENP-C cupin" evidence="8">
    <location>
        <begin position="380"/>
        <end position="465"/>
    </location>
</feature>
<gene>
    <name evidence="9" type="ORF">FA09DRAFT_5500</name>
</gene>
<sequence length="481" mass="51688">MAGDDDAAAAPSDAGSADETMRLPRAPAAGLAARRAAQERTQLGHRSVREASTESAAELSGELLEEIIEPDVGEEALEYTSAGQWDVHEARKGSSVSPVKGKTSKKAAAVGDETDAPARPRARPKAGKSAAKASSSAPAKARAPAKGKKRAVEESDSSGSEYDAAPPLRVEKRTVQRTKATGGKRGPTSVVQQQVVERIPSAYHRGTSEESEGGVRRSGRYRYQPLEYWRGERARFGRPSMPAVREHAEDEEPIDGDAFERLPGKSYGAPPVPVLKEIVRIPRAEGEGTFAGMKRPRAKSAVPAGGNKPVVKRRKAGSVDEEVEFELDPTAPTVHPEDGWDKDTEPHGLVWDVDAESEVSRRIVCTSSQVRPRTAFNNSFAFEKVFGVDEFMAAGVLDIPVGGSKPTKPTKDNNYVFVVIEGAVRARVHRTNFHLAPGGIFLVPKGNTYSLENICQRPCRIFFSQARNTAALAPAAEAHTG</sequence>
<evidence type="ECO:0000313" key="9">
    <source>
        <dbReference type="EMBL" id="PWO01196.1"/>
    </source>
</evidence>
<evidence type="ECO:0000313" key="10">
    <source>
        <dbReference type="Proteomes" id="UP000245946"/>
    </source>
</evidence>
<dbReference type="GO" id="GO:0051315">
    <property type="term" value="P:attachment of mitotic spindle microtubules to kinetochore"/>
    <property type="evidence" value="ECO:0007669"/>
    <property type="project" value="TreeGrafter"/>
</dbReference>
<evidence type="ECO:0000256" key="7">
    <source>
        <dbReference type="SAM" id="MobiDB-lite"/>
    </source>
</evidence>
<dbReference type="InterPro" id="IPR011051">
    <property type="entry name" value="RmlC_Cupin_sf"/>
</dbReference>
<dbReference type="GO" id="GO:0000776">
    <property type="term" value="C:kinetochore"/>
    <property type="evidence" value="ECO:0007669"/>
    <property type="project" value="InterPro"/>
</dbReference>
<dbReference type="SUPFAM" id="SSF51182">
    <property type="entry name" value="RmlC-like cupins"/>
    <property type="match status" value="1"/>
</dbReference>
<dbReference type="EMBL" id="KZ819283">
    <property type="protein sequence ID" value="PWO01196.1"/>
    <property type="molecule type" value="Genomic_DNA"/>
</dbReference>
<keyword evidence="3" id="KW-0238">DNA-binding</keyword>
<evidence type="ECO:0000259" key="8">
    <source>
        <dbReference type="Pfam" id="PF11699"/>
    </source>
</evidence>
<evidence type="ECO:0000256" key="5">
    <source>
        <dbReference type="ARBA" id="ARBA00057947"/>
    </source>
</evidence>
<dbReference type="FunFam" id="2.60.120.10:FF:000033">
    <property type="entry name" value="Centromere protein C 1"/>
    <property type="match status" value="1"/>
</dbReference>
<evidence type="ECO:0000256" key="1">
    <source>
        <dbReference type="ARBA" id="ARBA00004123"/>
    </source>
</evidence>
<dbReference type="InterPro" id="IPR014710">
    <property type="entry name" value="RmlC-like_jellyroll"/>
</dbReference>
<feature type="compositionally biased region" description="Low complexity" evidence="7">
    <location>
        <begin position="127"/>
        <end position="142"/>
    </location>
</feature>
<feature type="compositionally biased region" description="Low complexity" evidence="7">
    <location>
        <begin position="8"/>
        <end position="35"/>
    </location>
</feature>
<name>A0A316ZLC4_9BASI</name>
<comment type="subcellular location">
    <subcellularLocation>
        <location evidence="1">Nucleus</location>
    </subcellularLocation>
</comment>
<feature type="region of interest" description="Disordered" evidence="7">
    <location>
        <begin position="79"/>
        <end position="218"/>
    </location>
</feature>
<dbReference type="GO" id="GO:0051382">
    <property type="term" value="P:kinetochore assembly"/>
    <property type="evidence" value="ECO:0007669"/>
    <property type="project" value="InterPro"/>
</dbReference>
<dbReference type="Gene3D" id="2.60.120.10">
    <property type="entry name" value="Jelly Rolls"/>
    <property type="match status" value="1"/>
</dbReference>
<dbReference type="AlphaFoldDB" id="A0A316ZLC4"/>
<dbReference type="RefSeq" id="XP_025601474.1">
    <property type="nucleotide sequence ID" value="XM_025745715.1"/>
</dbReference>
<dbReference type="Proteomes" id="UP000245946">
    <property type="component" value="Unassembled WGS sequence"/>
</dbReference>
<dbReference type="PANTHER" id="PTHR16684:SF11">
    <property type="entry name" value="CENTROMERE PROTEIN C"/>
    <property type="match status" value="1"/>
</dbReference>
<comment type="similarity">
    <text evidence="2">Belongs to the CENP-C/MIF2 family.</text>
</comment>
<proteinExistence type="inferred from homology"/>
<keyword evidence="10" id="KW-1185">Reference proteome</keyword>
<comment type="function">
    <text evidence="5">Component of the kinetochore, a multiprotein complex that assembles on centromeric DNA and attaches chromosomes to spindle microtubules, mediating chromosome segregation and sister chromatid segregation during meiosis and mitosis. Component of the inner kinetochore constitutive centromere-associated network (CCAN), which serves as a structural platform for outer kinetochore assembly.</text>
</comment>
<evidence type="ECO:0000256" key="6">
    <source>
        <dbReference type="ARBA" id="ARBA00075033"/>
    </source>
</evidence>
<dbReference type="GO" id="GO:0051455">
    <property type="term" value="P:spindle attachment to meiosis I kinetochore"/>
    <property type="evidence" value="ECO:0007669"/>
    <property type="project" value="TreeGrafter"/>
</dbReference>
<protein>
    <recommendedName>
        <fullName evidence="6">CENP-C homolog</fullName>
    </recommendedName>
</protein>
<dbReference type="InterPro" id="IPR028386">
    <property type="entry name" value="CENP-C/Mif2/cnp3"/>
</dbReference>
<evidence type="ECO:0000256" key="2">
    <source>
        <dbReference type="ARBA" id="ARBA00010291"/>
    </source>
</evidence>
<dbReference type="GO" id="GO:0005634">
    <property type="term" value="C:nucleus"/>
    <property type="evidence" value="ECO:0007669"/>
    <property type="project" value="UniProtKB-SubCell"/>
</dbReference>
<dbReference type="InterPro" id="IPR025974">
    <property type="entry name" value="Mif2/CENP-C_cupin"/>
</dbReference>
<evidence type="ECO:0000256" key="4">
    <source>
        <dbReference type="ARBA" id="ARBA00023242"/>
    </source>
</evidence>